<dbReference type="Pfam" id="PF10374">
    <property type="entry name" value="EST1"/>
    <property type="match status" value="1"/>
</dbReference>
<dbReference type="InterPro" id="IPR019458">
    <property type="entry name" value="Est1-like_N"/>
</dbReference>
<feature type="compositionally biased region" description="Basic residues" evidence="6">
    <location>
        <begin position="405"/>
        <end position="416"/>
    </location>
</feature>
<evidence type="ECO:0000313" key="10">
    <source>
        <dbReference type="EMBL" id="JAS48996.1"/>
    </source>
</evidence>
<dbReference type="CDD" id="cd09884">
    <property type="entry name" value="PIN_Smg5-like"/>
    <property type="match status" value="1"/>
</dbReference>
<dbReference type="Pfam" id="PF13638">
    <property type="entry name" value="PIN_4"/>
    <property type="match status" value="1"/>
</dbReference>
<dbReference type="Gene3D" id="1.25.40.10">
    <property type="entry name" value="Tetratricopeptide repeat domain"/>
    <property type="match status" value="1"/>
</dbReference>
<name>A0A1B6FFL7_9HEMI</name>
<feature type="compositionally biased region" description="Pro residues" evidence="6">
    <location>
        <begin position="391"/>
        <end position="400"/>
    </location>
</feature>
<feature type="domain" description="DNA/RNA-binding" evidence="7">
    <location>
        <begin position="204"/>
        <end position="389"/>
    </location>
</feature>
<evidence type="ECO:0000256" key="6">
    <source>
        <dbReference type="SAM" id="MobiDB-lite"/>
    </source>
</evidence>
<dbReference type="InterPro" id="IPR018834">
    <property type="entry name" value="DNA/RNA-bd_Est1-type"/>
</dbReference>
<dbReference type="AlphaFoldDB" id="A0A1B6FFL7"/>
<evidence type="ECO:0000259" key="9">
    <source>
        <dbReference type="Pfam" id="PF13638"/>
    </source>
</evidence>
<dbReference type="InterPro" id="IPR045153">
    <property type="entry name" value="Est1/Ebs1-like"/>
</dbReference>
<dbReference type="FunFam" id="3.40.50.1010:FF:000033">
    <property type="entry name" value="Blast:Protein SMG5"/>
    <property type="match status" value="1"/>
</dbReference>
<comment type="subcellular location">
    <subcellularLocation>
        <location evidence="2">Cytoplasm</location>
    </subcellularLocation>
    <subcellularLocation>
        <location evidence="1">Nucleus</location>
    </subcellularLocation>
</comment>
<proteinExistence type="predicted"/>
<evidence type="ECO:0000256" key="3">
    <source>
        <dbReference type="ARBA" id="ARBA00022490"/>
    </source>
</evidence>
<organism evidence="10">
    <name type="scientific">Cuerna arida</name>
    <dbReference type="NCBI Taxonomy" id="1464854"/>
    <lineage>
        <taxon>Eukaryota</taxon>
        <taxon>Metazoa</taxon>
        <taxon>Ecdysozoa</taxon>
        <taxon>Arthropoda</taxon>
        <taxon>Hexapoda</taxon>
        <taxon>Insecta</taxon>
        <taxon>Pterygota</taxon>
        <taxon>Neoptera</taxon>
        <taxon>Paraneoptera</taxon>
        <taxon>Hemiptera</taxon>
        <taxon>Auchenorrhyncha</taxon>
        <taxon>Membracoidea</taxon>
        <taxon>Cicadellidae</taxon>
        <taxon>Cicadellinae</taxon>
        <taxon>Proconiini</taxon>
        <taxon>Cuerna</taxon>
    </lineage>
</organism>
<dbReference type="GO" id="GO:0000184">
    <property type="term" value="P:nuclear-transcribed mRNA catabolic process, nonsense-mediated decay"/>
    <property type="evidence" value="ECO:0007669"/>
    <property type="project" value="UniProtKB-KW"/>
</dbReference>
<dbReference type="InterPro" id="IPR011990">
    <property type="entry name" value="TPR-like_helical_dom_sf"/>
</dbReference>
<keyword evidence="3" id="KW-0963">Cytoplasm</keyword>
<dbReference type="EMBL" id="GECZ01020773">
    <property type="protein sequence ID" value="JAS48996.1"/>
    <property type="molecule type" value="Transcribed_RNA"/>
</dbReference>
<feature type="domain" description="Telomerase activating protein Est1-like N-terminal" evidence="8">
    <location>
        <begin position="78"/>
        <end position="192"/>
    </location>
</feature>
<feature type="compositionally biased region" description="Acidic residues" evidence="6">
    <location>
        <begin position="453"/>
        <end position="468"/>
    </location>
</feature>
<evidence type="ECO:0008006" key="11">
    <source>
        <dbReference type="Google" id="ProtNLM"/>
    </source>
</evidence>
<dbReference type="SUPFAM" id="SSF48452">
    <property type="entry name" value="TPR-like"/>
    <property type="match status" value="1"/>
</dbReference>
<feature type="domain" description="PIN" evidence="9">
    <location>
        <begin position="687"/>
        <end position="808"/>
    </location>
</feature>
<dbReference type="GO" id="GO:0005697">
    <property type="term" value="C:telomerase holoenzyme complex"/>
    <property type="evidence" value="ECO:0007669"/>
    <property type="project" value="TreeGrafter"/>
</dbReference>
<dbReference type="InterPro" id="IPR002716">
    <property type="entry name" value="PIN_dom"/>
</dbReference>
<dbReference type="GO" id="GO:0070034">
    <property type="term" value="F:telomerase RNA binding"/>
    <property type="evidence" value="ECO:0007669"/>
    <property type="project" value="TreeGrafter"/>
</dbReference>
<evidence type="ECO:0000256" key="1">
    <source>
        <dbReference type="ARBA" id="ARBA00004123"/>
    </source>
</evidence>
<dbReference type="PANTHER" id="PTHR15696:SF7">
    <property type="entry name" value="NONSENSE-MEDIATED MRNA DECAY FACTOR"/>
    <property type="match status" value="1"/>
</dbReference>
<evidence type="ECO:0000256" key="4">
    <source>
        <dbReference type="ARBA" id="ARBA00023161"/>
    </source>
</evidence>
<keyword evidence="5" id="KW-0539">Nucleus</keyword>
<dbReference type="PANTHER" id="PTHR15696">
    <property type="entry name" value="SMG-7 SUPPRESSOR WITH MORPHOLOGICAL EFFECT ON GENITALIA PROTEIN 7"/>
    <property type="match status" value="1"/>
</dbReference>
<reference evidence="10" key="1">
    <citation type="submission" date="2015-11" db="EMBL/GenBank/DDBJ databases">
        <title>De novo transcriptome assembly of four potential Pierce s Disease insect vectors from Arizona vineyards.</title>
        <authorList>
            <person name="Tassone E.E."/>
        </authorList>
    </citation>
    <scope>NUCLEOTIDE SEQUENCE</scope>
</reference>
<dbReference type="Gene3D" id="3.40.50.1010">
    <property type="entry name" value="5'-nuclease"/>
    <property type="match status" value="1"/>
</dbReference>
<dbReference type="GO" id="GO:0005737">
    <property type="term" value="C:cytoplasm"/>
    <property type="evidence" value="ECO:0007669"/>
    <property type="project" value="UniProtKB-SubCell"/>
</dbReference>
<gene>
    <name evidence="10" type="ORF">g.40500</name>
</gene>
<keyword evidence="4" id="KW-0866">Nonsense-mediated mRNA decay</keyword>
<accession>A0A1B6FFL7</accession>
<evidence type="ECO:0000256" key="5">
    <source>
        <dbReference type="ARBA" id="ARBA00023242"/>
    </source>
</evidence>
<feature type="region of interest" description="Disordered" evidence="6">
    <location>
        <begin position="391"/>
        <end position="470"/>
    </location>
</feature>
<evidence type="ECO:0000259" key="8">
    <source>
        <dbReference type="Pfam" id="PF10374"/>
    </source>
</evidence>
<evidence type="ECO:0000259" key="7">
    <source>
        <dbReference type="Pfam" id="PF10373"/>
    </source>
</evidence>
<dbReference type="Pfam" id="PF10373">
    <property type="entry name" value="EST1_DNA_bind"/>
    <property type="match status" value="1"/>
</dbReference>
<sequence length="850" mass="96911">MKKSYMPISDVKNESLDLTKRLYRSIGDVVRTLDDQRQKANSISDLFTQTAEAQRMKLREYCERLMFFDPVGFGRKGEELLWRKGYYEVVTTAKRLHKGPLWKPLEVSYLRSHLQAGIGHYHHLLLRLQIDFRMDLRGIVDFPYLVADIGLKKGKSSSTSKEKPLDSGAVDWANLAVHRCLIYLGDLGRYLADLCPGYHTDLPARYYHQALYWKPECGMPHNQLGTLVGNYNFFLDSAYHYMRCLMSSQSFEGTESNLAGVLERSWKHFESTLTPSPLHHLISKFLNIVDFCYFDKQPPECFPQLCHEAIDRLNSYQEMLQTVTLTNGEEGNDQPGQLTDDILFKLTLVSLMCTQQLQNKGSDQMNIVLAITLAMMNYLIVKAVERLEEVLPPPKAPPLPATNGHSKRRRRRRRRRSSSELSSDMSDGEVVALTSDSELSEEELVFDAQSADSDSECDENEQQEEAEVVDPRKLQLGETPAVAKSTVLDHIEQLCQNGFLLQTIKVCLDWLLTNVEVLRACAQSAKPMLGRTAHFLNHLTLVPLPPPASEQPDVINNGILENERTPLVEEVSVRGLLALKPAYQHIEWTQLKSKCLTPRQEAYIRVCKLVQLGKRLASSEGSEITYDQTRKWFQLNASEPPPENNVQPPENDIKTKKNKLMSQLWLKDEVQKLETKIRHTSPLPPYLVLDCDALTYHITLVKQLVHSKKFIILVPSIVVSSLDEQKRVSRRARDTIRWLEAQFRQGNRFLRAQRANEHLALPLIKYPKKKDKEAWMFFQVAECCHYLSQQSGTRPQKDSLVTLLTGSRSLLSPSANNGFSPLGIANTAGISIEHIETFHSKWKTSSKSHG</sequence>
<dbReference type="GO" id="GO:0042162">
    <property type="term" value="F:telomeric DNA binding"/>
    <property type="evidence" value="ECO:0007669"/>
    <property type="project" value="TreeGrafter"/>
</dbReference>
<evidence type="ECO:0000256" key="2">
    <source>
        <dbReference type="ARBA" id="ARBA00004496"/>
    </source>
</evidence>
<protein>
    <recommendedName>
        <fullName evidence="11">PIN domain-containing protein</fullName>
    </recommendedName>
</protein>